<reference evidence="1 2" key="1">
    <citation type="journal article" date="2010" name="J. Bacteriol.">
        <title>Genome sequence of Fulvimarina pelagi HTCC2506T, a Mn(II)-oxidizing alphaproteobacterium possessing an aerobic anoxygenic photosynthetic gene cluster and Xanthorhodopsin.</title>
        <authorList>
            <person name="Kang I."/>
            <person name="Oh H.M."/>
            <person name="Lim S.I."/>
            <person name="Ferriera S."/>
            <person name="Giovannoni S.J."/>
            <person name="Cho J.C."/>
        </authorList>
    </citation>
    <scope>NUCLEOTIDE SEQUENCE [LARGE SCALE GENOMIC DNA]</scope>
    <source>
        <strain evidence="1 2">HTCC2506</strain>
    </source>
</reference>
<gene>
    <name evidence="1" type="ORF">FP2506_18639</name>
</gene>
<dbReference type="HOGENOM" id="CLU_3412574_0_0_5"/>
<proteinExistence type="predicted"/>
<accession>Q0G0Q5</accession>
<dbReference type="AlphaFoldDB" id="Q0G0Q5"/>
<dbReference type="Proteomes" id="UP000004310">
    <property type="component" value="Unassembled WGS sequence"/>
</dbReference>
<sequence>MREIVFIAPVTVTVAGSHLRLMPKALEV</sequence>
<comment type="caution">
    <text evidence="1">The sequence shown here is derived from an EMBL/GenBank/DDBJ whole genome shotgun (WGS) entry which is preliminary data.</text>
</comment>
<dbReference type="EMBL" id="AATP01000005">
    <property type="protein sequence ID" value="EAU40934.1"/>
    <property type="molecule type" value="Genomic_DNA"/>
</dbReference>
<name>Q0G0Q5_9HYPH</name>
<protein>
    <submittedName>
        <fullName evidence="1">Uncharacterized protein</fullName>
    </submittedName>
</protein>
<keyword evidence="2" id="KW-1185">Reference proteome</keyword>
<evidence type="ECO:0000313" key="1">
    <source>
        <dbReference type="EMBL" id="EAU40934.1"/>
    </source>
</evidence>
<evidence type="ECO:0000313" key="2">
    <source>
        <dbReference type="Proteomes" id="UP000004310"/>
    </source>
</evidence>
<organism evidence="1 2">
    <name type="scientific">Fulvimarina pelagi HTCC2506</name>
    <dbReference type="NCBI Taxonomy" id="314231"/>
    <lineage>
        <taxon>Bacteria</taxon>
        <taxon>Pseudomonadati</taxon>
        <taxon>Pseudomonadota</taxon>
        <taxon>Alphaproteobacteria</taxon>
        <taxon>Hyphomicrobiales</taxon>
        <taxon>Aurantimonadaceae</taxon>
        <taxon>Fulvimarina</taxon>
    </lineage>
</organism>